<evidence type="ECO:0008006" key="8">
    <source>
        <dbReference type="Google" id="ProtNLM"/>
    </source>
</evidence>
<reference evidence="6 7" key="1">
    <citation type="submission" date="2023-08" db="EMBL/GenBank/DDBJ databases">
        <title>Black Yeasts Isolated from many extreme environments.</title>
        <authorList>
            <person name="Coleine C."/>
            <person name="Stajich J.E."/>
            <person name="Selbmann L."/>
        </authorList>
    </citation>
    <scope>NUCLEOTIDE SEQUENCE [LARGE SCALE GENOMIC DNA]</scope>
    <source>
        <strain evidence="6 7">CCFEE 5792</strain>
    </source>
</reference>
<keyword evidence="3" id="KW-0285">Flavoprotein</keyword>
<evidence type="ECO:0000256" key="1">
    <source>
        <dbReference type="ARBA" id="ARBA00001974"/>
    </source>
</evidence>
<comment type="caution">
    <text evidence="6">The sequence shown here is derived from an EMBL/GenBank/DDBJ whole genome shotgun (WGS) entry which is preliminary data.</text>
</comment>
<name>A0AAV9N5Q5_9EURO</name>
<protein>
    <recommendedName>
        <fullName evidence="8">FAD/NAD(P)-binding domain-containing protein</fullName>
    </recommendedName>
</protein>
<dbReference type="AlphaFoldDB" id="A0AAV9N5Q5"/>
<evidence type="ECO:0000256" key="4">
    <source>
        <dbReference type="ARBA" id="ARBA00022827"/>
    </source>
</evidence>
<evidence type="ECO:0000313" key="6">
    <source>
        <dbReference type="EMBL" id="KAK5049830.1"/>
    </source>
</evidence>
<dbReference type="InterPro" id="IPR020946">
    <property type="entry name" value="Flavin_mOase-like"/>
</dbReference>
<evidence type="ECO:0000256" key="2">
    <source>
        <dbReference type="ARBA" id="ARBA00010139"/>
    </source>
</evidence>
<keyword evidence="4" id="KW-0274">FAD</keyword>
<comment type="cofactor">
    <cofactor evidence="1">
        <name>FAD</name>
        <dbReference type="ChEBI" id="CHEBI:57692"/>
    </cofactor>
</comment>
<keyword evidence="5" id="KW-0560">Oxidoreductase</keyword>
<organism evidence="6 7">
    <name type="scientific">Exophiala bonariae</name>
    <dbReference type="NCBI Taxonomy" id="1690606"/>
    <lineage>
        <taxon>Eukaryota</taxon>
        <taxon>Fungi</taxon>
        <taxon>Dikarya</taxon>
        <taxon>Ascomycota</taxon>
        <taxon>Pezizomycotina</taxon>
        <taxon>Eurotiomycetes</taxon>
        <taxon>Chaetothyriomycetidae</taxon>
        <taxon>Chaetothyriales</taxon>
        <taxon>Herpotrichiellaceae</taxon>
        <taxon>Exophiala</taxon>
    </lineage>
</organism>
<comment type="similarity">
    <text evidence="2">Belongs to the FAD-binding monooxygenase family.</text>
</comment>
<dbReference type="Proteomes" id="UP001358417">
    <property type="component" value="Unassembled WGS sequence"/>
</dbReference>
<evidence type="ECO:0000313" key="7">
    <source>
        <dbReference type="Proteomes" id="UP001358417"/>
    </source>
</evidence>
<dbReference type="PANTHER" id="PTHR42877:SF12">
    <property type="entry name" value="MONOOXYGENASE"/>
    <property type="match status" value="1"/>
</dbReference>
<dbReference type="GeneID" id="89972128"/>
<evidence type="ECO:0000256" key="5">
    <source>
        <dbReference type="ARBA" id="ARBA00023002"/>
    </source>
</evidence>
<gene>
    <name evidence="6" type="ORF">LTR84_003948</name>
</gene>
<dbReference type="PANTHER" id="PTHR42877">
    <property type="entry name" value="L-ORNITHINE N(5)-MONOOXYGENASE-RELATED"/>
    <property type="match status" value="1"/>
</dbReference>
<keyword evidence="7" id="KW-1185">Reference proteome</keyword>
<dbReference type="GO" id="GO:0050660">
    <property type="term" value="F:flavin adenine dinucleotide binding"/>
    <property type="evidence" value="ECO:0007669"/>
    <property type="project" value="InterPro"/>
</dbReference>
<dbReference type="SUPFAM" id="SSF51905">
    <property type="entry name" value="FAD/NAD(P)-binding domain"/>
    <property type="match status" value="1"/>
</dbReference>
<dbReference type="Gene3D" id="3.50.50.60">
    <property type="entry name" value="FAD/NAD(P)-binding domain"/>
    <property type="match status" value="2"/>
</dbReference>
<dbReference type="GO" id="GO:0004499">
    <property type="term" value="F:N,N-dimethylaniline monooxygenase activity"/>
    <property type="evidence" value="ECO:0007669"/>
    <property type="project" value="InterPro"/>
</dbReference>
<dbReference type="Pfam" id="PF00743">
    <property type="entry name" value="FMO-like"/>
    <property type="match status" value="1"/>
</dbReference>
<evidence type="ECO:0000256" key="3">
    <source>
        <dbReference type="ARBA" id="ARBA00022630"/>
    </source>
</evidence>
<proteinExistence type="inferred from homology"/>
<dbReference type="EMBL" id="JAVRRD010000018">
    <property type="protein sequence ID" value="KAK5049830.1"/>
    <property type="molecule type" value="Genomic_DNA"/>
</dbReference>
<dbReference type="RefSeq" id="XP_064704640.1">
    <property type="nucleotide sequence ID" value="XM_064847528.1"/>
</dbReference>
<dbReference type="GO" id="GO:0050661">
    <property type="term" value="F:NADP binding"/>
    <property type="evidence" value="ECO:0007669"/>
    <property type="project" value="InterPro"/>
</dbReference>
<dbReference type="InterPro" id="IPR036188">
    <property type="entry name" value="FAD/NAD-bd_sf"/>
</dbReference>
<sequence length="568" mass="65021">MGSIGVQQVPPAQDALYEIEDHPLGEARYLKVLCIGGGATGLNLAHQFNRHLKNVELVIYEKNPRLGGTWYENTYPGCACDIPSHIYQFLWSLNPDWSLFYATAPEIYKYMEDTAKRFDLEKYIQVNHKVTHAQWVEEEGIWKIKVLNTATSEEFEDWGHYLVNAAGFLNHWRWPDISGLKSFKGELLHSAQWRQEVDLKQKRVAVIGNGSSGIQLVTALQPEASHLTTFIRNPTWISTSYAQKFAGPNGANFEYSQEQRDEFRNNAEKFLAYRKEIEAEMNGGFAFAFEDSAEQLMAVNYITDVMRTRLGPKHKELADKLIPTTFGFGCRRPTPGTGYLEALTKENVTVELDSLAEVTETGIRTKSGTFYELDAIICATGFETSWRPRFPIIGRNNADLTEQWKSRATAYLSFGVHNFPNYFLVMGPNSPLTHGSALPSIEHLTKYLVRLLYKFQTQNYKSVEPYEEAVKDFIQHSDTLIMKTVWGGRCRSWLKGGKDEGPALSHPGSRLHWFQMLLEPRWEDFKWTRISENRFAYLGNGHCTMDAEGKDKAWYMDNPDLGYESIIY</sequence>
<dbReference type="InterPro" id="IPR051209">
    <property type="entry name" value="FAD-bind_Monooxygenase_sf"/>
</dbReference>
<accession>A0AAV9N5Q5</accession>